<organism evidence="1 2">
    <name type="scientific">candidate division TM6 bacterium JCVI TM6SC1</name>
    <dbReference type="NCBI Taxonomy" id="1306947"/>
    <lineage>
        <taxon>Bacteria</taxon>
        <taxon>Candidatus Babelota</taxon>
        <taxon>Vermiphilus</taxon>
    </lineage>
</organism>
<keyword evidence="2" id="KW-1185">Reference proteome</keyword>
<name>A0A0D2JMV0_9BACT</name>
<comment type="caution">
    <text evidence="1">The sequence shown here is derived from an EMBL/GenBank/DDBJ whole genome shotgun (WGS) entry which is preliminary data.</text>
</comment>
<dbReference type="EMBL" id="ARQD01000001">
    <property type="protein sequence ID" value="KIX85648.1"/>
    <property type="molecule type" value="Genomic_DNA"/>
</dbReference>
<evidence type="ECO:0000313" key="1">
    <source>
        <dbReference type="EMBL" id="KIX85648.1"/>
    </source>
</evidence>
<proteinExistence type="predicted"/>
<reference evidence="1 2" key="1">
    <citation type="journal article" date="2013" name="Proc. Natl. Acad. Sci. U.S.A.">
        <title>Candidate phylum TM6 genome recovered from a hospital sink biofilm provides genomic insights into this uncultivated phylum.</title>
        <authorList>
            <person name="McLean J.S."/>
            <person name="Lombardo M.J."/>
            <person name="Badger J.H."/>
            <person name="Edlund A."/>
            <person name="Novotny M."/>
            <person name="Yee-Greenbaum J."/>
            <person name="Vyahhi N."/>
            <person name="Hall A.P."/>
            <person name="Yang Y."/>
            <person name="Dupont C.L."/>
            <person name="Ziegler M.G."/>
            <person name="Chitsaz H."/>
            <person name="Allen A.E."/>
            <person name="Yooseph S."/>
            <person name="Tesler G."/>
            <person name="Pevzner P.A."/>
            <person name="Friedman R.M."/>
            <person name="Nealson K.H."/>
            <person name="Venter J.C."/>
            <person name="Lasken R.S."/>
        </authorList>
    </citation>
    <scope>NUCLEOTIDE SEQUENCE [LARGE SCALE GENOMIC DNA]</scope>
    <source>
        <strain evidence="1 2">TM6SC1</strain>
    </source>
</reference>
<dbReference type="Proteomes" id="UP000032214">
    <property type="component" value="Unassembled WGS sequence"/>
</dbReference>
<evidence type="ECO:0000313" key="2">
    <source>
        <dbReference type="Proteomes" id="UP000032214"/>
    </source>
</evidence>
<gene>
    <name evidence="1" type="ORF">J120_01755</name>
</gene>
<protein>
    <submittedName>
        <fullName evidence="1">Uncharacterized protein</fullName>
    </submittedName>
</protein>
<accession>A0A0D2JMV0</accession>
<dbReference type="AlphaFoldDB" id="A0A0D2JMV0"/>
<sequence>MSWALYNRKYQLTAVLLGALNRYGQIYYNDLEISRIQTILKNFISSLSNKPLTASDGQILNLVLDLVKRKFGQKLDKSIVIDAANNTDNPEIISIIKSNLSSK</sequence>